<dbReference type="Proteomes" id="UP000663869">
    <property type="component" value="Unassembled WGS sequence"/>
</dbReference>
<evidence type="ECO:0000256" key="1">
    <source>
        <dbReference type="ARBA" id="ARBA00004141"/>
    </source>
</evidence>
<evidence type="ECO:0000256" key="5">
    <source>
        <dbReference type="SAM" id="MobiDB-lite"/>
    </source>
</evidence>
<accession>A0A818DZ76</accession>
<comment type="subcellular location">
    <subcellularLocation>
        <location evidence="1">Membrane</location>
        <topology evidence="1">Multi-pass membrane protein</topology>
    </subcellularLocation>
</comment>
<dbReference type="Gene3D" id="2.60.40.10">
    <property type="entry name" value="Immunoglobulins"/>
    <property type="match status" value="1"/>
</dbReference>
<evidence type="ECO:0000256" key="6">
    <source>
        <dbReference type="SAM" id="Phobius"/>
    </source>
</evidence>
<keyword evidence="2 6" id="KW-0812">Transmembrane</keyword>
<dbReference type="InterPro" id="IPR039283">
    <property type="entry name" value="MOSPD1/3"/>
</dbReference>
<evidence type="ECO:0000313" key="9">
    <source>
        <dbReference type="Proteomes" id="UP000663869"/>
    </source>
</evidence>
<reference evidence="8" key="1">
    <citation type="submission" date="2021-02" db="EMBL/GenBank/DDBJ databases">
        <authorList>
            <person name="Nowell W R."/>
        </authorList>
    </citation>
    <scope>NUCLEOTIDE SEQUENCE</scope>
</reference>
<dbReference type="InterPro" id="IPR008962">
    <property type="entry name" value="PapD-like_sf"/>
</dbReference>
<organism evidence="8 9">
    <name type="scientific">Rotaria socialis</name>
    <dbReference type="NCBI Taxonomy" id="392032"/>
    <lineage>
        <taxon>Eukaryota</taxon>
        <taxon>Metazoa</taxon>
        <taxon>Spiralia</taxon>
        <taxon>Gnathifera</taxon>
        <taxon>Rotifera</taxon>
        <taxon>Eurotatoria</taxon>
        <taxon>Bdelloidea</taxon>
        <taxon>Philodinida</taxon>
        <taxon>Philodinidae</taxon>
        <taxon>Rotaria</taxon>
    </lineage>
</organism>
<sequence>MSLPTHLTSNASQLPFFCSSNSLLFYLDDPSTFSQVLTLYNPYDFVVRYKVLCTAPKKYSVAEPQGEIRAQHSVDTIVRLLDTSASSANQNVVHKIRVQFFDRRKSQDLIGKRDVTCSILSYKPLEQSFDDEPNTAGGTSRRTRPNTITNPTPPIIQQETRDPLVVFILTILGAICAFVLVLPTIPDSDNSFNARIPSYLHMTTNSKVIASYILGLLTVQHFSQLLYVLDGRFSQLHTLIVDLINNVLSTDLIENKEKILNLKCFVLSCAWEVTRYEECLLPLIYRMSNIEKLGLYLTIYVNDKFIDGNDLKKNVINRLPQLNLFTFDIRSLMFINNQINLPSKKDIEESFRDFQYTKIISYVDYFREKKTGQCHIFSYPSEMPYYQKITNNFPDGLYRYVRFISLYDEYPFEHEFFIKISQSIPFMERLSLINHQSQIHKQSYKLINHNFNSTIAKYNYLITLDIEEVHDDYIEEFLFNTKTYFHNNIVISINYKSLERVTRNFTRDVTRINCAKINEIFLSGEKRYFNSLRDYFPCARIH</sequence>
<evidence type="ECO:0000259" key="7">
    <source>
        <dbReference type="Pfam" id="PF00635"/>
    </source>
</evidence>
<name>A0A818DZ76_9BILA</name>
<evidence type="ECO:0000256" key="3">
    <source>
        <dbReference type="ARBA" id="ARBA00022989"/>
    </source>
</evidence>
<dbReference type="InterPro" id="IPR000535">
    <property type="entry name" value="MSP_dom"/>
</dbReference>
<gene>
    <name evidence="8" type="ORF">FME351_LOCUS12657</name>
</gene>
<dbReference type="Pfam" id="PF00635">
    <property type="entry name" value="Motile_Sperm"/>
    <property type="match status" value="1"/>
</dbReference>
<feature type="transmembrane region" description="Helical" evidence="6">
    <location>
        <begin position="164"/>
        <end position="185"/>
    </location>
</feature>
<evidence type="ECO:0000256" key="4">
    <source>
        <dbReference type="ARBA" id="ARBA00023136"/>
    </source>
</evidence>
<dbReference type="SUPFAM" id="SSF49354">
    <property type="entry name" value="PapD-like"/>
    <property type="match status" value="1"/>
</dbReference>
<feature type="region of interest" description="Disordered" evidence="5">
    <location>
        <begin position="128"/>
        <end position="156"/>
    </location>
</feature>
<keyword evidence="4 6" id="KW-0472">Membrane</keyword>
<dbReference type="EMBL" id="CAJNYU010001458">
    <property type="protein sequence ID" value="CAF3441046.1"/>
    <property type="molecule type" value="Genomic_DNA"/>
</dbReference>
<evidence type="ECO:0000313" key="8">
    <source>
        <dbReference type="EMBL" id="CAF3441046.1"/>
    </source>
</evidence>
<dbReference type="InterPro" id="IPR013783">
    <property type="entry name" value="Ig-like_fold"/>
</dbReference>
<dbReference type="PANTHER" id="PTHR34441">
    <property type="entry name" value="MOTILE SPERM DOMAIN-CONTAINING PROTEIN 1"/>
    <property type="match status" value="1"/>
</dbReference>
<dbReference type="GO" id="GO:0016020">
    <property type="term" value="C:membrane"/>
    <property type="evidence" value="ECO:0007669"/>
    <property type="project" value="UniProtKB-SubCell"/>
</dbReference>
<protein>
    <recommendedName>
        <fullName evidence="7">MSP domain-containing protein</fullName>
    </recommendedName>
</protein>
<evidence type="ECO:0000256" key="2">
    <source>
        <dbReference type="ARBA" id="ARBA00022692"/>
    </source>
</evidence>
<keyword evidence="3 6" id="KW-1133">Transmembrane helix</keyword>
<dbReference type="GO" id="GO:0005737">
    <property type="term" value="C:cytoplasm"/>
    <property type="evidence" value="ECO:0007669"/>
    <property type="project" value="TreeGrafter"/>
</dbReference>
<comment type="caution">
    <text evidence="8">The sequence shown here is derived from an EMBL/GenBank/DDBJ whole genome shotgun (WGS) entry which is preliminary data.</text>
</comment>
<feature type="domain" description="MSP" evidence="7">
    <location>
        <begin position="32"/>
        <end position="101"/>
    </location>
</feature>
<proteinExistence type="predicted"/>
<dbReference type="PANTHER" id="PTHR34441:SF1">
    <property type="entry name" value="MOTILE SPERM DOMAIN-CONTAINING 1"/>
    <property type="match status" value="1"/>
</dbReference>
<dbReference type="AlphaFoldDB" id="A0A818DZ76"/>